<organism evidence="1 2">
    <name type="scientific">Lacinutrix neustonica</name>
    <dbReference type="NCBI Taxonomy" id="2980107"/>
    <lineage>
        <taxon>Bacteria</taxon>
        <taxon>Pseudomonadati</taxon>
        <taxon>Bacteroidota</taxon>
        <taxon>Flavobacteriia</taxon>
        <taxon>Flavobacteriales</taxon>
        <taxon>Flavobacteriaceae</taxon>
        <taxon>Lacinutrix</taxon>
    </lineage>
</organism>
<sequence>MFLTNVFHVVKVTLEYIRNHNKSSNTLPIDEIEAWKTVCLGSDNDGIIDPFDNFKTAADLPAFRAACCQALNDYVLPEYQGYNVVSLPNEHQMTLQEIDALMINQPIVEAMDKVFYDNTHAFLKKYFTKQYLGQEASDFIV</sequence>
<evidence type="ECO:0000313" key="2">
    <source>
        <dbReference type="Proteomes" id="UP001164705"/>
    </source>
</evidence>
<gene>
    <name evidence="1" type="ORF">N7U66_02055</name>
</gene>
<dbReference type="Gene3D" id="3.20.20.140">
    <property type="entry name" value="Metal-dependent hydrolases"/>
    <property type="match status" value="1"/>
</dbReference>
<dbReference type="RefSeq" id="WP_267677117.1">
    <property type="nucleotide sequence ID" value="NZ_CP113088.1"/>
</dbReference>
<dbReference type="KEGG" id="lnu:N7U66_02055"/>
<dbReference type="AlphaFoldDB" id="A0A9E8MYD0"/>
<accession>A0A9E8MYD0</accession>
<name>A0A9E8MYD0_9FLAO</name>
<dbReference type="EMBL" id="CP113088">
    <property type="protein sequence ID" value="WAC02520.1"/>
    <property type="molecule type" value="Genomic_DNA"/>
</dbReference>
<reference evidence="1" key="1">
    <citation type="submission" date="2022-11" db="EMBL/GenBank/DDBJ databases">
        <title>Lacinutrix neustonica HL-RS19T sp. nov., isolated from the surface microlayer sample of brackish Lake Shihwa.</title>
        <authorList>
            <person name="Choi J.Y."/>
            <person name="Hwang C.Y."/>
        </authorList>
    </citation>
    <scope>NUCLEOTIDE SEQUENCE</scope>
    <source>
        <strain evidence="1">HL-RS19</strain>
    </source>
</reference>
<evidence type="ECO:0000313" key="1">
    <source>
        <dbReference type="EMBL" id="WAC02520.1"/>
    </source>
</evidence>
<dbReference type="Proteomes" id="UP001164705">
    <property type="component" value="Chromosome"/>
</dbReference>
<proteinExistence type="predicted"/>
<protein>
    <submittedName>
        <fullName evidence="1">Uncharacterized protein</fullName>
    </submittedName>
</protein>
<keyword evidence="2" id="KW-1185">Reference proteome</keyword>